<dbReference type="SUPFAM" id="SSF81321">
    <property type="entry name" value="Family A G protein-coupled receptor-like"/>
    <property type="match status" value="1"/>
</dbReference>
<keyword evidence="2 10" id="KW-0812">Transmembrane</keyword>
<evidence type="ECO:0000256" key="7">
    <source>
        <dbReference type="ARBA" id="ARBA00023180"/>
    </source>
</evidence>
<dbReference type="InterPro" id="IPR050125">
    <property type="entry name" value="GPCR_opsins"/>
</dbReference>
<feature type="transmembrane region" description="Helical" evidence="10">
    <location>
        <begin position="183"/>
        <end position="208"/>
    </location>
</feature>
<feature type="transmembrane region" description="Helical" evidence="10">
    <location>
        <begin position="229"/>
        <end position="257"/>
    </location>
</feature>
<keyword evidence="12" id="KW-1185">Reference proteome</keyword>
<evidence type="ECO:0000256" key="5">
    <source>
        <dbReference type="ARBA" id="ARBA00023136"/>
    </source>
</evidence>
<comment type="subcellular location">
    <subcellularLocation>
        <location evidence="1">Membrane</location>
        <topology evidence="1">Multi-pass membrane protein</topology>
    </subcellularLocation>
</comment>
<comment type="caution">
    <text evidence="11">The sequence shown here is derived from an EMBL/GenBank/DDBJ whole genome shotgun (WGS) entry which is preliminary data.</text>
</comment>
<dbReference type="EMBL" id="CAKOGL010000027">
    <property type="protein sequence ID" value="CAH2104372.1"/>
    <property type="molecule type" value="Genomic_DNA"/>
</dbReference>
<feature type="transmembrane region" description="Helical" evidence="10">
    <location>
        <begin position="269"/>
        <end position="291"/>
    </location>
</feature>
<keyword evidence="8" id="KW-0807">Transducer</keyword>
<gene>
    <name evidence="11" type="ORF">EEDITHA_LOCUS18752</name>
</gene>
<keyword evidence="5 10" id="KW-0472">Membrane</keyword>
<evidence type="ECO:0000256" key="8">
    <source>
        <dbReference type="ARBA" id="ARBA00023224"/>
    </source>
</evidence>
<protein>
    <recommendedName>
        <fullName evidence="13">G-protein coupled receptors family 1 profile domain-containing protein</fullName>
    </recommendedName>
</protein>
<accession>A0AAU9V2E7</accession>
<evidence type="ECO:0000313" key="12">
    <source>
        <dbReference type="Proteomes" id="UP001153954"/>
    </source>
</evidence>
<keyword evidence="4" id="KW-0297">G-protein coupled receptor</keyword>
<dbReference type="AlphaFoldDB" id="A0AAU9V2E7"/>
<keyword evidence="9" id="KW-0844">Vision</keyword>
<dbReference type="GO" id="GO:0007601">
    <property type="term" value="P:visual perception"/>
    <property type="evidence" value="ECO:0007669"/>
    <property type="project" value="UniProtKB-KW"/>
</dbReference>
<keyword evidence="3 10" id="KW-1133">Transmembrane helix</keyword>
<evidence type="ECO:0000256" key="1">
    <source>
        <dbReference type="ARBA" id="ARBA00004141"/>
    </source>
</evidence>
<dbReference type="InterPro" id="IPR000276">
    <property type="entry name" value="GPCR_Rhodpsn"/>
</dbReference>
<evidence type="ECO:0000256" key="2">
    <source>
        <dbReference type="ARBA" id="ARBA00022692"/>
    </source>
</evidence>
<keyword evidence="6" id="KW-0675">Receptor</keyword>
<evidence type="ECO:0000313" key="11">
    <source>
        <dbReference type="EMBL" id="CAH2104372.1"/>
    </source>
</evidence>
<dbReference type="Proteomes" id="UP001153954">
    <property type="component" value="Unassembled WGS sequence"/>
</dbReference>
<feature type="transmembrane region" description="Helical" evidence="10">
    <location>
        <begin position="24"/>
        <end position="44"/>
    </location>
</feature>
<reference evidence="11" key="1">
    <citation type="submission" date="2022-03" db="EMBL/GenBank/DDBJ databases">
        <authorList>
            <person name="Tunstrom K."/>
        </authorList>
    </citation>
    <scope>NUCLEOTIDE SEQUENCE</scope>
</reference>
<sequence length="315" mass="36111">MASESCVWSDIFDDQSRANLERGLIVTGVIAFLLGVWLNLALLLTNLRSDLSYRNLAFFTVIACLRRAVSVFSHLPLFNYSESFKDGDKNISCDVSGFWDSFWTVYEVECLTHVCIERYVVAKYTTRGWPIQKNHYILFQSLCLFFASLYSFPPLFGIGRFGYDFSCQSCVLDMVLPETWQRYIIVLIFLLRSVKSVGFMLTMLLWASNLEAKYDDSEKLLIAKRFTKSAIVITFVNLICWLPIASLRGLVVLSYLLSGGVQIPFSASTVQFAVWTYWTAPAFTTLAMFLVDDRVHQQMLRIWKGHGRKDSVKNE</sequence>
<evidence type="ECO:0008006" key="13">
    <source>
        <dbReference type="Google" id="ProtNLM"/>
    </source>
</evidence>
<organism evidence="11 12">
    <name type="scientific">Euphydryas editha</name>
    <name type="common">Edith's checkerspot</name>
    <dbReference type="NCBI Taxonomy" id="104508"/>
    <lineage>
        <taxon>Eukaryota</taxon>
        <taxon>Metazoa</taxon>
        <taxon>Ecdysozoa</taxon>
        <taxon>Arthropoda</taxon>
        <taxon>Hexapoda</taxon>
        <taxon>Insecta</taxon>
        <taxon>Pterygota</taxon>
        <taxon>Neoptera</taxon>
        <taxon>Endopterygota</taxon>
        <taxon>Lepidoptera</taxon>
        <taxon>Glossata</taxon>
        <taxon>Ditrysia</taxon>
        <taxon>Papilionoidea</taxon>
        <taxon>Nymphalidae</taxon>
        <taxon>Nymphalinae</taxon>
        <taxon>Euphydryas</taxon>
    </lineage>
</organism>
<keyword evidence="7" id="KW-0325">Glycoprotein</keyword>
<dbReference type="GO" id="GO:0016020">
    <property type="term" value="C:membrane"/>
    <property type="evidence" value="ECO:0007669"/>
    <property type="project" value="UniProtKB-SubCell"/>
</dbReference>
<name>A0AAU9V2E7_EUPED</name>
<dbReference type="Pfam" id="PF00001">
    <property type="entry name" value="7tm_1"/>
    <property type="match status" value="1"/>
</dbReference>
<evidence type="ECO:0000256" key="10">
    <source>
        <dbReference type="SAM" id="Phobius"/>
    </source>
</evidence>
<proteinExistence type="predicted"/>
<keyword evidence="9" id="KW-0716">Sensory transduction</keyword>
<evidence type="ECO:0000256" key="9">
    <source>
        <dbReference type="ARBA" id="ARBA00023305"/>
    </source>
</evidence>
<dbReference type="Gene3D" id="1.20.1070.10">
    <property type="entry name" value="Rhodopsin 7-helix transmembrane proteins"/>
    <property type="match status" value="1"/>
</dbReference>
<dbReference type="GO" id="GO:0004930">
    <property type="term" value="F:G protein-coupled receptor activity"/>
    <property type="evidence" value="ECO:0007669"/>
    <property type="project" value="UniProtKB-KW"/>
</dbReference>
<evidence type="ECO:0000256" key="6">
    <source>
        <dbReference type="ARBA" id="ARBA00023170"/>
    </source>
</evidence>
<evidence type="ECO:0000256" key="4">
    <source>
        <dbReference type="ARBA" id="ARBA00023040"/>
    </source>
</evidence>
<feature type="transmembrane region" description="Helical" evidence="10">
    <location>
        <begin position="136"/>
        <end position="156"/>
    </location>
</feature>
<evidence type="ECO:0000256" key="3">
    <source>
        <dbReference type="ARBA" id="ARBA00022989"/>
    </source>
</evidence>
<dbReference type="PANTHER" id="PTHR24240">
    <property type="entry name" value="OPSIN"/>
    <property type="match status" value="1"/>
</dbReference>